<comment type="caution">
    <text evidence="1">The sequence shown here is derived from an EMBL/GenBank/DDBJ whole genome shotgun (WGS) entry which is preliminary data.</text>
</comment>
<protein>
    <submittedName>
        <fullName evidence="1">Uncharacterized protein</fullName>
    </submittedName>
</protein>
<accession>X1MQ61</accession>
<organism evidence="1">
    <name type="scientific">marine sediment metagenome</name>
    <dbReference type="NCBI Taxonomy" id="412755"/>
    <lineage>
        <taxon>unclassified sequences</taxon>
        <taxon>metagenomes</taxon>
        <taxon>ecological metagenomes</taxon>
    </lineage>
</organism>
<sequence>AEGVVNGYVADFPEERIPLSLTYPLTNRVVLRKEAPFVLDEGGFLVHCKTF</sequence>
<reference evidence="1" key="1">
    <citation type="journal article" date="2014" name="Front. Microbiol.">
        <title>High frequency of phylogenetically diverse reductive dehalogenase-homologous genes in deep subseafloor sedimentary metagenomes.</title>
        <authorList>
            <person name="Kawai M."/>
            <person name="Futagami T."/>
            <person name="Toyoda A."/>
            <person name="Takaki Y."/>
            <person name="Nishi S."/>
            <person name="Hori S."/>
            <person name="Arai W."/>
            <person name="Tsubouchi T."/>
            <person name="Morono Y."/>
            <person name="Uchiyama I."/>
            <person name="Ito T."/>
            <person name="Fujiyama A."/>
            <person name="Inagaki F."/>
            <person name="Takami H."/>
        </authorList>
    </citation>
    <scope>NUCLEOTIDE SEQUENCE</scope>
    <source>
        <strain evidence="1">Expedition CK06-06</strain>
    </source>
</reference>
<feature type="non-terminal residue" evidence="1">
    <location>
        <position position="1"/>
    </location>
</feature>
<proteinExistence type="predicted"/>
<dbReference type="AlphaFoldDB" id="X1MQ61"/>
<name>X1MQ61_9ZZZZ</name>
<evidence type="ECO:0000313" key="1">
    <source>
        <dbReference type="EMBL" id="GAI33807.1"/>
    </source>
</evidence>
<dbReference type="EMBL" id="BARV01032389">
    <property type="protein sequence ID" value="GAI33807.1"/>
    <property type="molecule type" value="Genomic_DNA"/>
</dbReference>
<gene>
    <name evidence="1" type="ORF">S06H3_51078</name>
</gene>